<dbReference type="OrthoDB" id="4936934at2"/>
<dbReference type="InterPro" id="IPR016181">
    <property type="entry name" value="Acyl_CoA_acyltransferase"/>
</dbReference>
<dbReference type="Proteomes" id="UP000199052">
    <property type="component" value="Unassembled WGS sequence"/>
</dbReference>
<dbReference type="Pfam" id="PF00583">
    <property type="entry name" value="Acetyltransf_1"/>
    <property type="match status" value="1"/>
</dbReference>
<dbReference type="STRING" id="504797.SAMN05421678_12757"/>
<evidence type="ECO:0000313" key="6">
    <source>
        <dbReference type="Proteomes" id="UP000199052"/>
    </source>
</evidence>
<dbReference type="GO" id="GO:0005840">
    <property type="term" value="C:ribosome"/>
    <property type="evidence" value="ECO:0007669"/>
    <property type="project" value="UniProtKB-KW"/>
</dbReference>
<keyword evidence="2" id="KW-0012">Acyltransferase</keyword>
<keyword evidence="1" id="KW-0808">Transferase</keyword>
<evidence type="ECO:0000313" key="4">
    <source>
        <dbReference type="EMBL" id="NYH86345.1"/>
    </source>
</evidence>
<organism evidence="5 6">
    <name type="scientific">Actinopolymorpha cephalotaxi</name>
    <dbReference type="NCBI Taxonomy" id="504797"/>
    <lineage>
        <taxon>Bacteria</taxon>
        <taxon>Bacillati</taxon>
        <taxon>Actinomycetota</taxon>
        <taxon>Actinomycetes</taxon>
        <taxon>Propionibacteriales</taxon>
        <taxon>Actinopolymorphaceae</taxon>
        <taxon>Actinopolymorpha</taxon>
    </lineage>
</organism>
<dbReference type="PANTHER" id="PTHR43877:SF1">
    <property type="entry name" value="ACETYLTRANSFERASE"/>
    <property type="match status" value="1"/>
</dbReference>
<dbReference type="RefSeq" id="WP_092890333.1">
    <property type="nucleotide sequence ID" value="NZ_FOOI01000027.1"/>
</dbReference>
<name>A0A1I3BXL8_9ACTN</name>
<sequence length="154" mass="17220">MTIEIREATRGETAELAKLRWRSTFERRPEPDGGLDDYIRSFSTWWERREDYVAVVAADGPGLVGVGFLALAARVPVPGELDRRTGDIQSVFVLPDHRGRGIGSSVVRALVEHGRERGCSRVTVHSGRRAVPVYERAGFQRDPQLMVHPLTEAE</sequence>
<dbReference type="PROSITE" id="PS51186">
    <property type="entry name" value="GNAT"/>
    <property type="match status" value="1"/>
</dbReference>
<dbReference type="CDD" id="cd04301">
    <property type="entry name" value="NAT_SF"/>
    <property type="match status" value="1"/>
</dbReference>
<evidence type="ECO:0000313" key="7">
    <source>
        <dbReference type="Proteomes" id="UP000533017"/>
    </source>
</evidence>
<dbReference type="EMBL" id="FOOI01000027">
    <property type="protein sequence ID" value="SFH67088.1"/>
    <property type="molecule type" value="Genomic_DNA"/>
</dbReference>
<proteinExistence type="predicted"/>
<keyword evidence="7" id="KW-1185">Reference proteome</keyword>
<dbReference type="EMBL" id="JACBZA010000001">
    <property type="protein sequence ID" value="NYH86345.1"/>
    <property type="molecule type" value="Genomic_DNA"/>
</dbReference>
<protein>
    <submittedName>
        <fullName evidence="4">GNAT superfamily N-acetyltransferase</fullName>
    </submittedName>
    <submittedName>
        <fullName evidence="5">Ribosomal protein S18 acetylase RimI</fullName>
    </submittedName>
</protein>
<dbReference type="GO" id="GO:0016747">
    <property type="term" value="F:acyltransferase activity, transferring groups other than amino-acyl groups"/>
    <property type="evidence" value="ECO:0007669"/>
    <property type="project" value="InterPro"/>
</dbReference>
<keyword evidence="5" id="KW-0689">Ribosomal protein</keyword>
<dbReference type="PANTHER" id="PTHR43877">
    <property type="entry name" value="AMINOALKYLPHOSPHONATE N-ACETYLTRANSFERASE-RELATED-RELATED"/>
    <property type="match status" value="1"/>
</dbReference>
<evidence type="ECO:0000313" key="5">
    <source>
        <dbReference type="EMBL" id="SFH67088.1"/>
    </source>
</evidence>
<feature type="domain" description="N-acetyltransferase" evidence="3">
    <location>
        <begin position="3"/>
        <end position="154"/>
    </location>
</feature>
<dbReference type="Proteomes" id="UP000533017">
    <property type="component" value="Unassembled WGS sequence"/>
</dbReference>
<dbReference type="AlphaFoldDB" id="A0A1I3BXL8"/>
<evidence type="ECO:0000256" key="2">
    <source>
        <dbReference type="ARBA" id="ARBA00023315"/>
    </source>
</evidence>
<reference evidence="4 7" key="2">
    <citation type="submission" date="2020-07" db="EMBL/GenBank/DDBJ databases">
        <title>Sequencing the genomes of 1000 actinobacteria strains.</title>
        <authorList>
            <person name="Klenk H.-P."/>
        </authorList>
    </citation>
    <scope>NUCLEOTIDE SEQUENCE [LARGE SCALE GENOMIC DNA]</scope>
    <source>
        <strain evidence="4 7">DSM 45117</strain>
    </source>
</reference>
<dbReference type="SUPFAM" id="SSF55729">
    <property type="entry name" value="Acyl-CoA N-acyltransferases (Nat)"/>
    <property type="match status" value="1"/>
</dbReference>
<evidence type="ECO:0000259" key="3">
    <source>
        <dbReference type="PROSITE" id="PS51186"/>
    </source>
</evidence>
<keyword evidence="5" id="KW-0687">Ribonucleoprotein</keyword>
<dbReference type="InterPro" id="IPR000182">
    <property type="entry name" value="GNAT_dom"/>
</dbReference>
<dbReference type="Gene3D" id="3.40.630.30">
    <property type="match status" value="1"/>
</dbReference>
<dbReference type="InterPro" id="IPR050832">
    <property type="entry name" value="Bact_Acetyltransf"/>
</dbReference>
<evidence type="ECO:0000256" key="1">
    <source>
        <dbReference type="ARBA" id="ARBA00022679"/>
    </source>
</evidence>
<reference evidence="5 6" key="1">
    <citation type="submission" date="2016-10" db="EMBL/GenBank/DDBJ databases">
        <authorList>
            <person name="de Groot N.N."/>
        </authorList>
    </citation>
    <scope>NUCLEOTIDE SEQUENCE [LARGE SCALE GENOMIC DNA]</scope>
    <source>
        <strain evidence="5 6">CPCC 202808</strain>
    </source>
</reference>
<accession>A0A1I3BXL8</accession>
<gene>
    <name evidence="4" type="ORF">FHR37_005196</name>
    <name evidence="5" type="ORF">SAMN05421678_12757</name>
</gene>